<proteinExistence type="inferred from homology"/>
<dbReference type="InterPro" id="IPR019560">
    <property type="entry name" value="Mitochondrial_18_kDa_protein"/>
</dbReference>
<evidence type="ECO:0000313" key="5">
    <source>
        <dbReference type="Proteomes" id="UP000076842"/>
    </source>
</evidence>
<evidence type="ECO:0000256" key="1">
    <source>
        <dbReference type="ARBA" id="ARBA00009224"/>
    </source>
</evidence>
<dbReference type="OrthoDB" id="424969at2759"/>
<dbReference type="AlphaFoldDB" id="A0A165KD78"/>
<dbReference type="InParanoid" id="A0A165KD78"/>
<keyword evidence="5" id="KW-1185">Reference proteome</keyword>
<evidence type="ECO:0000256" key="2">
    <source>
        <dbReference type="ARBA" id="ARBA00017835"/>
    </source>
</evidence>
<evidence type="ECO:0000313" key="4">
    <source>
        <dbReference type="EMBL" id="KZT62985.1"/>
    </source>
</evidence>
<dbReference type="PANTHER" id="PTHR11001:SF2">
    <property type="entry name" value="MITOCHONDRIAL FISSION PROCESS PROTEIN 1"/>
    <property type="match status" value="1"/>
</dbReference>
<sequence length="208" mass="22948">MATATQTVENVAGEAKREVDSAADTGFDTTDSNARYLAYFSRINTAIRAGSRYLAYTSDVGEAFRPVVSPRFVSAAYGVSWAYVLGDVGYEVYKAYRKGPSQLEAASFSEPTRLSLMAVKRGSFQAIASMALPALTIHTVVRMCTSAFKDVKNVRVKAWGPTLTGLAVVPLLPIFFDKPVEKVIDRTFEWVEVQIRKEEVASEKRKEL</sequence>
<dbReference type="GO" id="GO:0000266">
    <property type="term" value="P:mitochondrial fission"/>
    <property type="evidence" value="ECO:0007669"/>
    <property type="project" value="TreeGrafter"/>
</dbReference>
<gene>
    <name evidence="4" type="ORF">CALCODRAFT_552421</name>
</gene>
<reference evidence="4 5" key="1">
    <citation type="journal article" date="2016" name="Mol. Biol. Evol.">
        <title>Comparative Genomics of Early-Diverging Mushroom-Forming Fungi Provides Insights into the Origins of Lignocellulose Decay Capabilities.</title>
        <authorList>
            <person name="Nagy L.G."/>
            <person name="Riley R."/>
            <person name="Tritt A."/>
            <person name="Adam C."/>
            <person name="Daum C."/>
            <person name="Floudas D."/>
            <person name="Sun H."/>
            <person name="Yadav J.S."/>
            <person name="Pangilinan J."/>
            <person name="Larsson K.H."/>
            <person name="Matsuura K."/>
            <person name="Barry K."/>
            <person name="Labutti K."/>
            <person name="Kuo R."/>
            <person name="Ohm R.A."/>
            <person name="Bhattacharya S.S."/>
            <person name="Shirouzu T."/>
            <person name="Yoshinaga Y."/>
            <person name="Martin F.M."/>
            <person name="Grigoriev I.V."/>
            <person name="Hibbett D.S."/>
        </authorList>
    </citation>
    <scope>NUCLEOTIDE SEQUENCE [LARGE SCALE GENOMIC DNA]</scope>
    <source>
        <strain evidence="4 5">HHB12733</strain>
    </source>
</reference>
<dbReference type="Pfam" id="PF10558">
    <property type="entry name" value="MTP18"/>
    <property type="match status" value="1"/>
</dbReference>
<protein>
    <recommendedName>
        <fullName evidence="2">Mitochondrial fission process protein 1</fullName>
    </recommendedName>
    <alternativeName>
        <fullName evidence="3">Mitochondrial 18 kDa protein</fullName>
    </alternativeName>
</protein>
<organism evidence="4 5">
    <name type="scientific">Calocera cornea HHB12733</name>
    <dbReference type="NCBI Taxonomy" id="1353952"/>
    <lineage>
        <taxon>Eukaryota</taxon>
        <taxon>Fungi</taxon>
        <taxon>Dikarya</taxon>
        <taxon>Basidiomycota</taxon>
        <taxon>Agaricomycotina</taxon>
        <taxon>Dacrymycetes</taxon>
        <taxon>Dacrymycetales</taxon>
        <taxon>Dacrymycetaceae</taxon>
        <taxon>Calocera</taxon>
    </lineage>
</organism>
<dbReference type="Proteomes" id="UP000076842">
    <property type="component" value="Unassembled WGS sequence"/>
</dbReference>
<dbReference type="EMBL" id="KV423914">
    <property type="protein sequence ID" value="KZT62985.1"/>
    <property type="molecule type" value="Genomic_DNA"/>
</dbReference>
<comment type="similarity">
    <text evidence="1">Belongs to the MTFP1 family.</text>
</comment>
<evidence type="ECO:0000256" key="3">
    <source>
        <dbReference type="ARBA" id="ARBA00029631"/>
    </source>
</evidence>
<name>A0A165KD78_9BASI</name>
<dbReference type="GO" id="GO:0005739">
    <property type="term" value="C:mitochondrion"/>
    <property type="evidence" value="ECO:0007669"/>
    <property type="project" value="TreeGrafter"/>
</dbReference>
<accession>A0A165KD78</accession>
<dbReference type="PANTHER" id="PTHR11001">
    <property type="entry name" value="MITOCHONDRIAL FISSION PROCESS PROTEIN 1"/>
    <property type="match status" value="1"/>
</dbReference>